<keyword evidence="1 3" id="KW-0863">Zinc-finger</keyword>
<dbReference type="Gene3D" id="3.30.40.10">
    <property type="entry name" value="Zinc/RING finger domain, C3HC4 (zinc finger)"/>
    <property type="match status" value="1"/>
</dbReference>
<dbReference type="OrthoDB" id="411372at2759"/>
<protein>
    <recommendedName>
        <fullName evidence="5">RING-type domain-containing protein</fullName>
    </recommendedName>
</protein>
<evidence type="ECO:0000256" key="2">
    <source>
        <dbReference type="ARBA" id="ARBA00022833"/>
    </source>
</evidence>
<dbReference type="InterPro" id="IPR013083">
    <property type="entry name" value="Znf_RING/FYVE/PHD"/>
</dbReference>
<reference evidence="6" key="1">
    <citation type="submission" date="2023-01" db="EMBL/GenBank/DDBJ databases">
        <title>Genome assembly of the deep-sea coral Lophelia pertusa.</title>
        <authorList>
            <person name="Herrera S."/>
            <person name="Cordes E."/>
        </authorList>
    </citation>
    <scope>NUCLEOTIDE SEQUENCE</scope>
    <source>
        <strain evidence="6">USNM1676648</strain>
        <tissue evidence="6">Polyp</tissue>
    </source>
</reference>
<sequence length="302" mass="32539">MAVNADCDSSSVQSEPSTDEHARLPDSSNGGFLSNDSCSSATSSSTESSASSALIAQPLRVGSNSSSSTSHDACDGLPSTTLDHHSAVDPSSDEEESLESSVEPSLIDLVPQEVVGPVVHGVAGAFLARHSQDEILNQPIAEQEQLPDDTSSQGASYVLPMDNSLIDDLGQRVDFIVESLESETNPSSASSAFWQHLAPVIARERERQGVATPARSRWSCTCACREQVAEDRTPICGNCYKQQYLGPASLSSRHNECSYCRQHAFSGFVFLPCIHKVHMECVIRMIQNGVLNCPICRRAFLY</sequence>
<proteinExistence type="predicted"/>
<dbReference type="Proteomes" id="UP001163046">
    <property type="component" value="Unassembled WGS sequence"/>
</dbReference>
<dbReference type="AlphaFoldDB" id="A0A9X0DBZ8"/>
<dbReference type="CDD" id="cd16448">
    <property type="entry name" value="RING-H2"/>
    <property type="match status" value="1"/>
</dbReference>
<keyword evidence="7" id="KW-1185">Reference proteome</keyword>
<dbReference type="GO" id="GO:0008270">
    <property type="term" value="F:zinc ion binding"/>
    <property type="evidence" value="ECO:0007669"/>
    <property type="project" value="UniProtKB-KW"/>
</dbReference>
<dbReference type="SUPFAM" id="SSF57850">
    <property type="entry name" value="RING/U-box"/>
    <property type="match status" value="1"/>
</dbReference>
<evidence type="ECO:0000259" key="5">
    <source>
        <dbReference type="PROSITE" id="PS50089"/>
    </source>
</evidence>
<dbReference type="EMBL" id="MU825398">
    <property type="protein sequence ID" value="KAJ7393193.1"/>
    <property type="molecule type" value="Genomic_DNA"/>
</dbReference>
<keyword evidence="2" id="KW-0862">Zinc</keyword>
<gene>
    <name evidence="6" type="ORF">OS493_006160</name>
</gene>
<feature type="compositionally biased region" description="Low complexity" evidence="4">
    <location>
        <begin position="37"/>
        <end position="53"/>
    </location>
</feature>
<evidence type="ECO:0000256" key="4">
    <source>
        <dbReference type="SAM" id="MobiDB-lite"/>
    </source>
</evidence>
<organism evidence="6 7">
    <name type="scientific">Desmophyllum pertusum</name>
    <dbReference type="NCBI Taxonomy" id="174260"/>
    <lineage>
        <taxon>Eukaryota</taxon>
        <taxon>Metazoa</taxon>
        <taxon>Cnidaria</taxon>
        <taxon>Anthozoa</taxon>
        <taxon>Hexacorallia</taxon>
        <taxon>Scleractinia</taxon>
        <taxon>Caryophylliina</taxon>
        <taxon>Caryophylliidae</taxon>
        <taxon>Desmophyllum</taxon>
    </lineage>
</organism>
<keyword evidence="1 3" id="KW-0479">Metal-binding</keyword>
<comment type="caution">
    <text evidence="6">The sequence shown here is derived from an EMBL/GenBank/DDBJ whole genome shotgun (WGS) entry which is preliminary data.</text>
</comment>
<name>A0A9X0DBZ8_9CNID</name>
<feature type="region of interest" description="Disordered" evidence="4">
    <location>
        <begin position="1"/>
        <end position="102"/>
    </location>
</feature>
<evidence type="ECO:0000256" key="1">
    <source>
        <dbReference type="ARBA" id="ARBA00022771"/>
    </source>
</evidence>
<feature type="compositionally biased region" description="Polar residues" evidence="4">
    <location>
        <begin position="26"/>
        <end position="36"/>
    </location>
</feature>
<evidence type="ECO:0000313" key="6">
    <source>
        <dbReference type="EMBL" id="KAJ7393193.1"/>
    </source>
</evidence>
<evidence type="ECO:0000313" key="7">
    <source>
        <dbReference type="Proteomes" id="UP001163046"/>
    </source>
</evidence>
<evidence type="ECO:0000256" key="3">
    <source>
        <dbReference type="PROSITE-ProRule" id="PRU00175"/>
    </source>
</evidence>
<dbReference type="PROSITE" id="PS50089">
    <property type="entry name" value="ZF_RING_2"/>
    <property type="match status" value="1"/>
</dbReference>
<dbReference type="InterPro" id="IPR001841">
    <property type="entry name" value="Znf_RING"/>
</dbReference>
<accession>A0A9X0DBZ8</accession>
<feature type="domain" description="RING-type" evidence="5">
    <location>
        <begin position="257"/>
        <end position="297"/>
    </location>
</feature>
<feature type="compositionally biased region" description="Polar residues" evidence="4">
    <location>
        <begin position="62"/>
        <end position="71"/>
    </location>
</feature>
<feature type="compositionally biased region" description="Polar residues" evidence="4">
    <location>
        <begin position="7"/>
        <end position="16"/>
    </location>
</feature>